<protein>
    <submittedName>
        <fullName evidence="9">Calcium-dependent protein kinase</fullName>
    </submittedName>
</protein>
<evidence type="ECO:0000256" key="6">
    <source>
        <dbReference type="SAM" id="MobiDB-lite"/>
    </source>
</evidence>
<evidence type="ECO:0000256" key="7">
    <source>
        <dbReference type="SAM" id="Phobius"/>
    </source>
</evidence>
<sequence length="525" mass="57586">MAVFKRMKRWIQWCVTATPLTSSPASLKKEKAPSASSAANDEESCAAEHARSSQKTQSASIEDTEGEEEREAEAEEEEEARLSGKSVVVVQDPDVDDDHTGGAVSEDGHEENVTTAKSTTAASYEREVEEQDQDQQKGAIITTATTTTSTTPPPPPQQQQQQQAKEEEESKEEQEEENITQAAPPPPPTPTPIIINTTTTTATARFADVLASLPLENSAAASVLPPPSAPIASTAPPPSFKSWQEFTHDYTLKETIGQGTFGKIKRTVSVHTNAVVATKLVKTKSKPSLLKTFRLEVSILRDISHPHIVAFHGAFFDGIGTHAMVMEYLDGGELFGYIQKHDSGMPENIAAAVTKQVLLALRHLHDDLCVAHRDIKPENILFASHNPVVVKLTDFGFAKRLRDASAVAFDDDMRQAFSTRLGSPNYVAPEIVSRKRGYTTQVDIWSLGVILYIMLCGYFPFYAESEKELYRQIRRGSFEMPDEEWVNISKGAVDVVKRMIVVDPHVRATAPECLELSWVAAAEGG</sequence>
<evidence type="ECO:0000313" key="9">
    <source>
        <dbReference type="EMBL" id="GHP02493.1"/>
    </source>
</evidence>
<dbReference type="GO" id="GO:0005524">
    <property type="term" value="F:ATP binding"/>
    <property type="evidence" value="ECO:0007669"/>
    <property type="project" value="UniProtKB-KW"/>
</dbReference>
<keyword evidence="5" id="KW-0067">ATP-binding</keyword>
<feature type="compositionally biased region" description="Acidic residues" evidence="6">
    <location>
        <begin position="166"/>
        <end position="178"/>
    </location>
</feature>
<keyword evidence="3" id="KW-0547">Nucleotide-binding</keyword>
<evidence type="ECO:0000256" key="1">
    <source>
        <dbReference type="ARBA" id="ARBA00022527"/>
    </source>
</evidence>
<dbReference type="PANTHER" id="PTHR24349">
    <property type="entry name" value="SERINE/THREONINE-PROTEIN KINASE"/>
    <property type="match status" value="1"/>
</dbReference>
<keyword evidence="7" id="KW-1133">Transmembrane helix</keyword>
<feature type="region of interest" description="Disordered" evidence="6">
    <location>
        <begin position="21"/>
        <end position="195"/>
    </location>
</feature>
<feature type="compositionally biased region" description="Acidic residues" evidence="6">
    <location>
        <begin position="62"/>
        <end position="79"/>
    </location>
</feature>
<dbReference type="Pfam" id="PF00069">
    <property type="entry name" value="Pkinase"/>
    <property type="match status" value="1"/>
</dbReference>
<reference evidence="9" key="1">
    <citation type="submission" date="2020-10" db="EMBL/GenBank/DDBJ databases">
        <title>Unveiling of a novel bifunctional photoreceptor, Dualchrome1, isolated from a cosmopolitan green alga.</title>
        <authorList>
            <person name="Suzuki S."/>
            <person name="Kawachi M."/>
        </authorList>
    </citation>
    <scope>NUCLEOTIDE SEQUENCE</scope>
    <source>
        <strain evidence="9">NIES 2893</strain>
    </source>
</reference>
<dbReference type="AlphaFoldDB" id="A0A830H836"/>
<feature type="transmembrane region" description="Helical" evidence="7">
    <location>
        <begin position="444"/>
        <end position="463"/>
    </location>
</feature>
<keyword evidence="10" id="KW-1185">Reference proteome</keyword>
<comment type="caution">
    <text evidence="9">The sequence shown here is derived from an EMBL/GenBank/DDBJ whole genome shotgun (WGS) entry which is preliminary data.</text>
</comment>
<dbReference type="PROSITE" id="PS00108">
    <property type="entry name" value="PROTEIN_KINASE_ST"/>
    <property type="match status" value="1"/>
</dbReference>
<dbReference type="SUPFAM" id="SSF56112">
    <property type="entry name" value="Protein kinase-like (PK-like)"/>
    <property type="match status" value="1"/>
</dbReference>
<dbReference type="PROSITE" id="PS50011">
    <property type="entry name" value="PROTEIN_KINASE_DOM"/>
    <property type="match status" value="1"/>
</dbReference>
<feature type="domain" description="Protein kinase" evidence="8">
    <location>
        <begin position="250"/>
        <end position="519"/>
    </location>
</feature>
<evidence type="ECO:0000259" key="8">
    <source>
        <dbReference type="PROSITE" id="PS50011"/>
    </source>
</evidence>
<dbReference type="Gene3D" id="1.10.510.10">
    <property type="entry name" value="Transferase(Phosphotransferase) domain 1"/>
    <property type="match status" value="1"/>
</dbReference>
<organism evidence="9 10">
    <name type="scientific">Pycnococcus provasolii</name>
    <dbReference type="NCBI Taxonomy" id="41880"/>
    <lineage>
        <taxon>Eukaryota</taxon>
        <taxon>Viridiplantae</taxon>
        <taxon>Chlorophyta</taxon>
        <taxon>Pseudoscourfieldiophyceae</taxon>
        <taxon>Pseudoscourfieldiales</taxon>
        <taxon>Pycnococcaceae</taxon>
        <taxon>Pycnococcus</taxon>
    </lineage>
</organism>
<keyword evidence="2" id="KW-0808">Transferase</keyword>
<evidence type="ECO:0000256" key="3">
    <source>
        <dbReference type="ARBA" id="ARBA00022741"/>
    </source>
</evidence>
<proteinExistence type="predicted"/>
<feature type="compositionally biased region" description="Polar residues" evidence="6">
    <location>
        <begin position="113"/>
        <end position="122"/>
    </location>
</feature>
<keyword evidence="4 9" id="KW-0418">Kinase</keyword>
<dbReference type="InterPro" id="IPR050205">
    <property type="entry name" value="CDPK_Ser/Thr_kinases"/>
</dbReference>
<dbReference type="InterPro" id="IPR008271">
    <property type="entry name" value="Ser/Thr_kinase_AS"/>
</dbReference>
<accession>A0A830H836</accession>
<keyword evidence="1" id="KW-0723">Serine/threonine-protein kinase</keyword>
<dbReference type="InterPro" id="IPR011009">
    <property type="entry name" value="Kinase-like_dom_sf"/>
</dbReference>
<keyword evidence="7" id="KW-0472">Membrane</keyword>
<evidence type="ECO:0000313" key="10">
    <source>
        <dbReference type="Proteomes" id="UP000660262"/>
    </source>
</evidence>
<dbReference type="SMART" id="SM00220">
    <property type="entry name" value="S_TKc"/>
    <property type="match status" value="1"/>
</dbReference>
<dbReference type="EMBL" id="BNJQ01000003">
    <property type="protein sequence ID" value="GHP02493.1"/>
    <property type="molecule type" value="Genomic_DNA"/>
</dbReference>
<evidence type="ECO:0000256" key="4">
    <source>
        <dbReference type="ARBA" id="ARBA00022777"/>
    </source>
</evidence>
<dbReference type="InterPro" id="IPR000719">
    <property type="entry name" value="Prot_kinase_dom"/>
</dbReference>
<dbReference type="OrthoDB" id="40902at2759"/>
<keyword evidence="7" id="KW-0812">Transmembrane</keyword>
<dbReference type="Proteomes" id="UP000660262">
    <property type="component" value="Unassembled WGS sequence"/>
</dbReference>
<name>A0A830H836_9CHLO</name>
<evidence type="ECO:0000256" key="2">
    <source>
        <dbReference type="ARBA" id="ARBA00022679"/>
    </source>
</evidence>
<evidence type="ECO:0000256" key="5">
    <source>
        <dbReference type="ARBA" id="ARBA00022840"/>
    </source>
</evidence>
<dbReference type="CDD" id="cd05117">
    <property type="entry name" value="STKc_CAMK"/>
    <property type="match status" value="1"/>
</dbReference>
<dbReference type="GO" id="GO:0004674">
    <property type="term" value="F:protein serine/threonine kinase activity"/>
    <property type="evidence" value="ECO:0007669"/>
    <property type="project" value="UniProtKB-KW"/>
</dbReference>
<dbReference type="FunFam" id="1.10.510.10:FF:000571">
    <property type="entry name" value="Maternal embryonic leucine zipper kinase"/>
    <property type="match status" value="1"/>
</dbReference>
<gene>
    <name evidence="9" type="ORF">PPROV_000125000</name>
</gene>